<dbReference type="EMBL" id="JACIEM010000002">
    <property type="protein sequence ID" value="MBB4002604.1"/>
    <property type="molecule type" value="Genomic_DNA"/>
</dbReference>
<name>A0A7W6HCG0_9HYPH</name>
<dbReference type="Pfam" id="PF09084">
    <property type="entry name" value="NMT1"/>
    <property type="match status" value="1"/>
</dbReference>
<evidence type="ECO:0000256" key="3">
    <source>
        <dbReference type="ARBA" id="ARBA00022729"/>
    </source>
</evidence>
<evidence type="ECO:0000313" key="7">
    <source>
        <dbReference type="Proteomes" id="UP000588647"/>
    </source>
</evidence>
<evidence type="ECO:0000256" key="2">
    <source>
        <dbReference type="ARBA" id="ARBA00010742"/>
    </source>
</evidence>
<feature type="domain" description="SsuA/THI5-like" evidence="5">
    <location>
        <begin position="43"/>
        <end position="250"/>
    </location>
</feature>
<dbReference type="PANTHER" id="PTHR30024:SF47">
    <property type="entry name" value="TAURINE-BINDING PERIPLASMIC PROTEIN"/>
    <property type="match status" value="1"/>
</dbReference>
<protein>
    <submittedName>
        <fullName evidence="6">NitT/TauT family transport system substrate-binding protein</fullName>
    </submittedName>
</protein>
<dbReference type="SUPFAM" id="SSF53850">
    <property type="entry name" value="Periplasmic binding protein-like II"/>
    <property type="match status" value="1"/>
</dbReference>
<accession>A0A7W6HCG0</accession>
<dbReference type="AlphaFoldDB" id="A0A7W6HCG0"/>
<feature type="chain" id="PRO_5030685954" evidence="4">
    <location>
        <begin position="22"/>
        <end position="330"/>
    </location>
</feature>
<evidence type="ECO:0000256" key="1">
    <source>
        <dbReference type="ARBA" id="ARBA00004418"/>
    </source>
</evidence>
<dbReference type="RefSeq" id="WP_183207169.1">
    <property type="nucleotide sequence ID" value="NZ_JAAAMM010000002.1"/>
</dbReference>
<evidence type="ECO:0000313" key="6">
    <source>
        <dbReference type="EMBL" id="MBB4002604.1"/>
    </source>
</evidence>
<reference evidence="6 7" key="1">
    <citation type="submission" date="2020-08" db="EMBL/GenBank/DDBJ databases">
        <title>Genomic Encyclopedia of Type Strains, Phase IV (KMG-IV): sequencing the most valuable type-strain genomes for metagenomic binning, comparative biology and taxonomic classification.</title>
        <authorList>
            <person name="Goeker M."/>
        </authorList>
    </citation>
    <scope>NUCLEOTIDE SEQUENCE [LARGE SCALE GENOMIC DNA]</scope>
    <source>
        <strain evidence="6 7">DSM 103570</strain>
    </source>
</reference>
<feature type="signal peptide" evidence="4">
    <location>
        <begin position="1"/>
        <end position="21"/>
    </location>
</feature>
<comment type="subcellular location">
    <subcellularLocation>
        <location evidence="1">Periplasm</location>
    </subcellularLocation>
</comment>
<evidence type="ECO:0000259" key="5">
    <source>
        <dbReference type="Pfam" id="PF09084"/>
    </source>
</evidence>
<dbReference type="Gene3D" id="3.40.190.10">
    <property type="entry name" value="Periplasmic binding protein-like II"/>
    <property type="match status" value="2"/>
</dbReference>
<keyword evidence="7" id="KW-1185">Reference proteome</keyword>
<evidence type="ECO:0000256" key="4">
    <source>
        <dbReference type="SAM" id="SignalP"/>
    </source>
</evidence>
<proteinExistence type="inferred from homology"/>
<dbReference type="GO" id="GO:0042597">
    <property type="term" value="C:periplasmic space"/>
    <property type="evidence" value="ECO:0007669"/>
    <property type="project" value="UniProtKB-SubCell"/>
</dbReference>
<dbReference type="PANTHER" id="PTHR30024">
    <property type="entry name" value="ALIPHATIC SULFONATES-BINDING PROTEIN-RELATED"/>
    <property type="match status" value="1"/>
</dbReference>
<gene>
    <name evidence="6" type="ORF">GGR03_001679</name>
</gene>
<dbReference type="InterPro" id="IPR015168">
    <property type="entry name" value="SsuA/THI5"/>
</dbReference>
<comment type="similarity">
    <text evidence="2">Belongs to the bacterial solute-binding protein SsuA/TauA family.</text>
</comment>
<organism evidence="6 7">
    <name type="scientific">Aurantimonas endophytica</name>
    <dbReference type="NCBI Taxonomy" id="1522175"/>
    <lineage>
        <taxon>Bacteria</taxon>
        <taxon>Pseudomonadati</taxon>
        <taxon>Pseudomonadota</taxon>
        <taxon>Alphaproteobacteria</taxon>
        <taxon>Hyphomicrobiales</taxon>
        <taxon>Aurantimonadaceae</taxon>
        <taxon>Aurantimonas</taxon>
    </lineage>
</organism>
<keyword evidence="3 4" id="KW-0732">Signal</keyword>
<comment type="caution">
    <text evidence="6">The sequence shown here is derived from an EMBL/GenBank/DDBJ whole genome shotgun (WGS) entry which is preliminary data.</text>
</comment>
<sequence>MKSILKTSLLAFALATAPVTAALSADTIKVALPAKMFLNVVEFVAQEKGFYEAEDLEVEFTHIADSSIPVRTLIAGDMDIIQAGMAETLVAIGRGAELKTVGGIHNGLHYAFWTRPDAGIESIADLPGKNVAISSPGSLPHVVTLALLHKEGVPQSEIDKINWVSIQGSSGRVNGVIAGAVDATVASYSPEVERSGNASILEIVGPELPDYVMIPFDTTNRMIEERRDVLKRFIKAQLLATRFVLENKDETLAVAKGHFDYSDEDLDAFYQFYIDGRIWNPNGTIAPEAAEYMQELNVESGLQDEVLPVEEVLDTSIVEEVIAEIGTYEK</sequence>
<dbReference type="Proteomes" id="UP000588647">
    <property type="component" value="Unassembled WGS sequence"/>
</dbReference>